<feature type="transmembrane region" description="Helical" evidence="7">
    <location>
        <begin position="128"/>
        <end position="149"/>
    </location>
</feature>
<feature type="transmembrane region" description="Helical" evidence="7">
    <location>
        <begin position="6"/>
        <end position="30"/>
    </location>
</feature>
<feature type="compositionally biased region" description="Low complexity" evidence="6">
    <location>
        <begin position="342"/>
        <end position="352"/>
    </location>
</feature>
<comment type="caution">
    <text evidence="9">The sequence shown here is derived from an EMBL/GenBank/DDBJ whole genome shotgun (WGS) entry which is preliminary data.</text>
</comment>
<protein>
    <recommendedName>
        <fullName evidence="8">Rhodopsin domain-containing protein</fullName>
    </recommendedName>
</protein>
<dbReference type="OrthoDB" id="3934549at2759"/>
<evidence type="ECO:0000256" key="4">
    <source>
        <dbReference type="ARBA" id="ARBA00023136"/>
    </source>
</evidence>
<feature type="transmembrane region" description="Helical" evidence="7">
    <location>
        <begin position="186"/>
        <end position="208"/>
    </location>
</feature>
<dbReference type="PANTHER" id="PTHR33048:SF157">
    <property type="entry name" value="INTEGRAL MEMBRANE PROTEIN"/>
    <property type="match status" value="1"/>
</dbReference>
<gene>
    <name evidence="9" type="ORF">EK21DRAFT_115923</name>
</gene>
<feature type="region of interest" description="Disordered" evidence="6">
    <location>
        <begin position="342"/>
        <end position="362"/>
    </location>
</feature>
<evidence type="ECO:0000256" key="5">
    <source>
        <dbReference type="ARBA" id="ARBA00038359"/>
    </source>
</evidence>
<dbReference type="InterPro" id="IPR052337">
    <property type="entry name" value="SAT4-like"/>
</dbReference>
<evidence type="ECO:0000256" key="1">
    <source>
        <dbReference type="ARBA" id="ARBA00004141"/>
    </source>
</evidence>
<reference evidence="9" key="1">
    <citation type="journal article" date="2020" name="Stud. Mycol.">
        <title>101 Dothideomycetes genomes: a test case for predicting lifestyles and emergence of pathogens.</title>
        <authorList>
            <person name="Haridas S."/>
            <person name="Albert R."/>
            <person name="Binder M."/>
            <person name="Bloem J."/>
            <person name="Labutti K."/>
            <person name="Salamov A."/>
            <person name="Andreopoulos B."/>
            <person name="Baker S."/>
            <person name="Barry K."/>
            <person name="Bills G."/>
            <person name="Bluhm B."/>
            <person name="Cannon C."/>
            <person name="Castanera R."/>
            <person name="Culley D."/>
            <person name="Daum C."/>
            <person name="Ezra D."/>
            <person name="Gonzalez J."/>
            <person name="Henrissat B."/>
            <person name="Kuo A."/>
            <person name="Liang C."/>
            <person name="Lipzen A."/>
            <person name="Lutzoni F."/>
            <person name="Magnuson J."/>
            <person name="Mondo S."/>
            <person name="Nolan M."/>
            <person name="Ohm R."/>
            <person name="Pangilinan J."/>
            <person name="Park H.-J."/>
            <person name="Ramirez L."/>
            <person name="Alfaro M."/>
            <person name="Sun H."/>
            <person name="Tritt A."/>
            <person name="Yoshinaga Y."/>
            <person name="Zwiers L.-H."/>
            <person name="Turgeon B."/>
            <person name="Goodwin S."/>
            <person name="Spatafora J."/>
            <person name="Crous P."/>
            <person name="Grigoriev I."/>
        </authorList>
    </citation>
    <scope>NUCLEOTIDE SEQUENCE</scope>
    <source>
        <strain evidence="9">CBS 110217</strain>
    </source>
</reference>
<feature type="transmembrane region" description="Helical" evidence="7">
    <location>
        <begin position="42"/>
        <end position="61"/>
    </location>
</feature>
<accession>A0A9P4H2X1</accession>
<sequence>MFLRPGFVVVIVGATLTSISTIVVALRFYCRHFRMRSLGASDHLMLIALIFSWLTFIINYYQDDTSRTFRLSFLRNPEKRPQIEAAVRGSLIIWWAYRMSYIIALGFVKLSILFFYRAIASHRTFRRLVNVFIGFVSLYTFACAIASAFQCEKPSDSWSTAGYFAQFDRDPTTKKPKLKCYDPIRLWVFSAAVNLVSDVIVLLLPIPALLSLRFPMSKRLALIGIFSIGIMAIVASSSPWNSARYGPDLLLWGQVETNSGIISASVPFLRSIYLYKRKEGRGVTRRIVDAGPPKPMGQEAISQHRPLEEPLQVDTWTVFETEKDLGKDGLRWQPFITVPESLSSGSRGSTLLEPAHHPHLTV</sequence>
<dbReference type="EMBL" id="ML978245">
    <property type="protein sequence ID" value="KAF2026359.1"/>
    <property type="molecule type" value="Genomic_DNA"/>
</dbReference>
<evidence type="ECO:0000256" key="2">
    <source>
        <dbReference type="ARBA" id="ARBA00022692"/>
    </source>
</evidence>
<dbReference type="Proteomes" id="UP000799777">
    <property type="component" value="Unassembled WGS sequence"/>
</dbReference>
<evidence type="ECO:0000256" key="7">
    <source>
        <dbReference type="SAM" id="Phobius"/>
    </source>
</evidence>
<dbReference type="AlphaFoldDB" id="A0A9P4H2X1"/>
<feature type="transmembrane region" description="Helical" evidence="7">
    <location>
        <begin position="260"/>
        <end position="276"/>
    </location>
</feature>
<evidence type="ECO:0000313" key="10">
    <source>
        <dbReference type="Proteomes" id="UP000799777"/>
    </source>
</evidence>
<dbReference type="Pfam" id="PF20684">
    <property type="entry name" value="Fung_rhodopsin"/>
    <property type="match status" value="1"/>
</dbReference>
<name>A0A9P4H2X1_9PLEO</name>
<evidence type="ECO:0000256" key="3">
    <source>
        <dbReference type="ARBA" id="ARBA00022989"/>
    </source>
</evidence>
<evidence type="ECO:0000256" key="6">
    <source>
        <dbReference type="SAM" id="MobiDB-lite"/>
    </source>
</evidence>
<evidence type="ECO:0000313" key="9">
    <source>
        <dbReference type="EMBL" id="KAF2026359.1"/>
    </source>
</evidence>
<keyword evidence="2 7" id="KW-0812">Transmembrane</keyword>
<feature type="transmembrane region" description="Helical" evidence="7">
    <location>
        <begin position="220"/>
        <end position="240"/>
    </location>
</feature>
<feature type="transmembrane region" description="Helical" evidence="7">
    <location>
        <begin position="95"/>
        <end position="116"/>
    </location>
</feature>
<comment type="similarity">
    <text evidence="5">Belongs to the SAT4 family.</text>
</comment>
<dbReference type="GO" id="GO:0016020">
    <property type="term" value="C:membrane"/>
    <property type="evidence" value="ECO:0007669"/>
    <property type="project" value="UniProtKB-SubCell"/>
</dbReference>
<keyword evidence="10" id="KW-1185">Reference proteome</keyword>
<comment type="subcellular location">
    <subcellularLocation>
        <location evidence="1">Membrane</location>
        <topology evidence="1">Multi-pass membrane protein</topology>
    </subcellularLocation>
</comment>
<dbReference type="InterPro" id="IPR049326">
    <property type="entry name" value="Rhodopsin_dom_fungi"/>
</dbReference>
<keyword evidence="3 7" id="KW-1133">Transmembrane helix</keyword>
<evidence type="ECO:0000259" key="8">
    <source>
        <dbReference type="Pfam" id="PF20684"/>
    </source>
</evidence>
<organism evidence="9 10">
    <name type="scientific">Setomelanomma holmii</name>
    <dbReference type="NCBI Taxonomy" id="210430"/>
    <lineage>
        <taxon>Eukaryota</taxon>
        <taxon>Fungi</taxon>
        <taxon>Dikarya</taxon>
        <taxon>Ascomycota</taxon>
        <taxon>Pezizomycotina</taxon>
        <taxon>Dothideomycetes</taxon>
        <taxon>Pleosporomycetidae</taxon>
        <taxon>Pleosporales</taxon>
        <taxon>Pleosporineae</taxon>
        <taxon>Phaeosphaeriaceae</taxon>
        <taxon>Setomelanomma</taxon>
    </lineage>
</organism>
<proteinExistence type="inferred from homology"/>
<feature type="domain" description="Rhodopsin" evidence="8">
    <location>
        <begin position="26"/>
        <end position="272"/>
    </location>
</feature>
<keyword evidence="4 7" id="KW-0472">Membrane</keyword>
<dbReference type="PANTHER" id="PTHR33048">
    <property type="entry name" value="PTH11-LIKE INTEGRAL MEMBRANE PROTEIN (AFU_ORTHOLOGUE AFUA_5G11245)"/>
    <property type="match status" value="1"/>
</dbReference>